<feature type="transmembrane region" description="Helical" evidence="2">
    <location>
        <begin position="300"/>
        <end position="318"/>
    </location>
</feature>
<keyword evidence="2" id="KW-0812">Transmembrane</keyword>
<dbReference type="Pfam" id="PF07695">
    <property type="entry name" value="7TMR-DISM_7TM"/>
    <property type="match status" value="1"/>
</dbReference>
<feature type="transmembrane region" description="Helical" evidence="2">
    <location>
        <begin position="324"/>
        <end position="343"/>
    </location>
</feature>
<comment type="caution">
    <text evidence="4">The sequence shown here is derived from an EMBL/GenBank/DDBJ whole genome shotgun (WGS) entry which is preliminary data.</text>
</comment>
<reference evidence="4 5" key="1">
    <citation type="submission" date="2018-10" db="EMBL/GenBank/DDBJ databases">
        <title>Genomic Encyclopedia of Type Strains, Phase IV (KMG-IV): sequencing the most valuable type-strain genomes for metagenomic binning, comparative biology and taxonomic classification.</title>
        <authorList>
            <person name="Goeker M."/>
        </authorList>
    </citation>
    <scope>NUCLEOTIDE SEQUENCE [LARGE SCALE GENOMIC DNA]</scope>
    <source>
        <strain evidence="4 5">DSM 23841</strain>
    </source>
</reference>
<dbReference type="OrthoDB" id="5289013at2"/>
<dbReference type="PANTHER" id="PTHR46663">
    <property type="entry name" value="DIGUANYLATE CYCLASE DGCT-RELATED"/>
    <property type="match status" value="1"/>
</dbReference>
<protein>
    <submittedName>
        <fullName evidence="4">Diguanylate cyclase (GGDEF)-like protein</fullName>
    </submittedName>
</protein>
<feature type="transmembrane region" description="Helical" evidence="2">
    <location>
        <begin position="355"/>
        <end position="376"/>
    </location>
</feature>
<dbReference type="CDD" id="cd01949">
    <property type="entry name" value="GGDEF"/>
    <property type="match status" value="1"/>
</dbReference>
<dbReference type="PANTHER" id="PTHR46663:SF2">
    <property type="entry name" value="GGDEF DOMAIN-CONTAINING PROTEIN"/>
    <property type="match status" value="1"/>
</dbReference>
<evidence type="ECO:0000256" key="2">
    <source>
        <dbReference type="SAM" id="Phobius"/>
    </source>
</evidence>
<keyword evidence="1" id="KW-0175">Coiled coil</keyword>
<dbReference type="SMART" id="SM00267">
    <property type="entry name" value="GGDEF"/>
    <property type="match status" value="1"/>
</dbReference>
<feature type="domain" description="GGDEF" evidence="3">
    <location>
        <begin position="498"/>
        <end position="626"/>
    </location>
</feature>
<dbReference type="InterPro" id="IPR043128">
    <property type="entry name" value="Rev_trsase/Diguanyl_cyclase"/>
</dbReference>
<feature type="transmembrane region" description="Helical" evidence="2">
    <location>
        <begin position="382"/>
        <end position="404"/>
    </location>
</feature>
<keyword evidence="2" id="KW-0472">Membrane</keyword>
<organism evidence="4 5">
    <name type="scientific">Azonexus fungiphilus</name>
    <dbReference type="NCBI Taxonomy" id="146940"/>
    <lineage>
        <taxon>Bacteria</taxon>
        <taxon>Pseudomonadati</taxon>
        <taxon>Pseudomonadota</taxon>
        <taxon>Betaproteobacteria</taxon>
        <taxon>Rhodocyclales</taxon>
        <taxon>Azonexaceae</taxon>
        <taxon>Azonexus</taxon>
    </lineage>
</organism>
<accession>A0A495VMY0</accession>
<keyword evidence="5" id="KW-1185">Reference proteome</keyword>
<name>A0A495VMY0_9RHOO</name>
<dbReference type="GO" id="GO:0003824">
    <property type="term" value="F:catalytic activity"/>
    <property type="evidence" value="ECO:0007669"/>
    <property type="project" value="UniProtKB-ARBA"/>
</dbReference>
<dbReference type="NCBIfam" id="TIGR00254">
    <property type="entry name" value="GGDEF"/>
    <property type="match status" value="1"/>
</dbReference>
<proteinExistence type="predicted"/>
<feature type="transmembrane region" description="Helical" evidence="2">
    <location>
        <begin position="266"/>
        <end position="288"/>
    </location>
</feature>
<dbReference type="Proteomes" id="UP000270626">
    <property type="component" value="Unassembled WGS sequence"/>
</dbReference>
<dbReference type="InterPro" id="IPR029787">
    <property type="entry name" value="Nucleotide_cyclase"/>
</dbReference>
<feature type="coiled-coil region" evidence="1">
    <location>
        <begin position="422"/>
        <end position="463"/>
    </location>
</feature>
<dbReference type="AlphaFoldDB" id="A0A495VMY0"/>
<dbReference type="SUPFAM" id="SSF55073">
    <property type="entry name" value="Nucleotide cyclase"/>
    <property type="match status" value="1"/>
</dbReference>
<sequence length="626" mass="69322">MLKSCVGMYRLSPLFTGASILPVFPLHLLRSWLIVACLLLAGGPALAAAGALDLSSRLAILEDPGGRASLDEVIELDRSGGFQPYRGSGVPNFGYSHSAWWLRIDLPELPAESRRWLLEVAFPTLDDVRLYRLAPGGRREYRSGDQLPFAERPLAHRHFVFPLELSPDGGTRLYLRVQSQGTLTIPLRLWQADDFARADQTGYAAHALYYGMLIGLGLYNLLIWARLRENVYLAYVAFVAAMAVGQLALSGFGYQFVWPEWRGWQAISLSSGFAATGLFGAWFTRLFLDTARRQPQLDRWLRLSVAAFALVALMPLVLPYQWAAQATSVIGLLFSVLAVFCGVSSLRQGNPAARFFLIAWLVLLFGVALMALRNLALVPTNFVTANGIQFGSALEMLLLSFALAERISLLRLEKESATARALESERARVQLLEESERLLESRVDERTRELAETNRRLQTSQQRLHDMAHHDALTGLANRTLLFDRVEQAILRAQRSDGGFALVVIDLDGFKAVNDTYGHQAGDALLVVLADRLEHSVRASDTVARLGGDEFVVVLEGRAERDQYRKLAEKLRQVLVEPVMLDDDTSTRVGASIGLSLYPADGASASQLLSVADFAMYANKRSAEER</sequence>
<evidence type="ECO:0000313" key="4">
    <source>
        <dbReference type="EMBL" id="RKT50270.1"/>
    </source>
</evidence>
<dbReference type="InterPro" id="IPR011623">
    <property type="entry name" value="7TMR_DISM_rcpt_extracell_dom1"/>
</dbReference>
<evidence type="ECO:0000259" key="3">
    <source>
        <dbReference type="PROSITE" id="PS50887"/>
    </source>
</evidence>
<dbReference type="InterPro" id="IPR000160">
    <property type="entry name" value="GGDEF_dom"/>
</dbReference>
<dbReference type="InterPro" id="IPR011622">
    <property type="entry name" value="7TMR_DISM_rcpt_extracell_dom2"/>
</dbReference>
<dbReference type="PROSITE" id="PS50887">
    <property type="entry name" value="GGDEF"/>
    <property type="match status" value="1"/>
</dbReference>
<dbReference type="InterPro" id="IPR052163">
    <property type="entry name" value="DGC-Regulatory_Protein"/>
</dbReference>
<dbReference type="Gene3D" id="2.60.40.2380">
    <property type="match status" value="1"/>
</dbReference>
<evidence type="ECO:0000313" key="5">
    <source>
        <dbReference type="Proteomes" id="UP000270626"/>
    </source>
</evidence>
<feature type="transmembrane region" description="Helical" evidence="2">
    <location>
        <begin position="232"/>
        <end position="254"/>
    </location>
</feature>
<evidence type="ECO:0000256" key="1">
    <source>
        <dbReference type="SAM" id="Coils"/>
    </source>
</evidence>
<dbReference type="FunFam" id="3.30.70.270:FF:000001">
    <property type="entry name" value="Diguanylate cyclase domain protein"/>
    <property type="match status" value="1"/>
</dbReference>
<keyword evidence="2" id="KW-1133">Transmembrane helix</keyword>
<dbReference type="EMBL" id="RBXP01000018">
    <property type="protein sequence ID" value="RKT50270.1"/>
    <property type="molecule type" value="Genomic_DNA"/>
</dbReference>
<gene>
    <name evidence="4" type="ORF">DFR40_2824</name>
</gene>
<dbReference type="Pfam" id="PF00990">
    <property type="entry name" value="GGDEF"/>
    <property type="match status" value="1"/>
</dbReference>
<dbReference type="Pfam" id="PF07696">
    <property type="entry name" value="7TMR-DISMED2"/>
    <property type="match status" value="1"/>
</dbReference>
<feature type="transmembrane region" description="Helical" evidence="2">
    <location>
        <begin position="207"/>
        <end position="225"/>
    </location>
</feature>
<dbReference type="Gene3D" id="3.30.70.270">
    <property type="match status" value="1"/>
</dbReference>